<dbReference type="PANTHER" id="PTHR33295">
    <property type="entry name" value="ATPASE"/>
    <property type="match status" value="1"/>
</dbReference>
<dbReference type="Pfam" id="PF13173">
    <property type="entry name" value="AAA_14"/>
    <property type="match status" value="1"/>
</dbReference>
<dbReference type="EMBL" id="JAHLFW010000089">
    <property type="protein sequence ID" value="MBU3838778.1"/>
    <property type="molecule type" value="Genomic_DNA"/>
</dbReference>
<sequence>MYCSRIIDRYLSDWATGENRKPLLLRGARQVGKSTAVKELSRRFESYVEINFEKLPQYKALFNEDLDVKRIITQISAIYGVSIQPGKTLLFLDEIQECPNAVMALRFFKEDLPELHVIAAGSLLGFAFNELPTFGVGRIHSMFMYPMTFDEFLLANGQNLLLEARNQASIENPLPEALHNKLVEQLRIYMLVGGMPEAVKTWVETHDFLKCQEIQDDILVAYGDDFPKYKKNVDPVILRLTLRSAAMQATKKFMYSRVGSDYKNHEIKKAVELLILAGILHPVTHTDANGLPLGSEADSSYMKLLLLDTGLLLRLLNMSLGDISDITAQILTGSADDLANKGPMAEHIVGLEMLHYMSPNVRHELYYWVRHSKNSQAEVDYISNHLQVVVPIEVKADRQGGMKSLWGFMRDKKLHYAVRCSMENFGKFDYHDNETNELWHVRICPIYAVSMLDKIKQGVEK</sequence>
<evidence type="ECO:0000313" key="4">
    <source>
        <dbReference type="Proteomes" id="UP000783796"/>
    </source>
</evidence>
<dbReference type="InterPro" id="IPR027417">
    <property type="entry name" value="P-loop_NTPase"/>
</dbReference>
<organism evidence="3 4">
    <name type="scientific">Candidatus Phocaeicola faecigallinarum</name>
    <dbReference type="NCBI Taxonomy" id="2838732"/>
    <lineage>
        <taxon>Bacteria</taxon>
        <taxon>Pseudomonadati</taxon>
        <taxon>Bacteroidota</taxon>
        <taxon>Bacteroidia</taxon>
        <taxon>Bacteroidales</taxon>
        <taxon>Bacteroidaceae</taxon>
        <taxon>Phocaeicola</taxon>
    </lineage>
</organism>
<reference evidence="3" key="1">
    <citation type="journal article" date="2021" name="PeerJ">
        <title>Extensive microbial diversity within the chicken gut microbiome revealed by metagenomics and culture.</title>
        <authorList>
            <person name="Gilroy R."/>
            <person name="Ravi A."/>
            <person name="Getino M."/>
            <person name="Pursley I."/>
            <person name="Horton D.L."/>
            <person name="Alikhan N.F."/>
            <person name="Baker D."/>
            <person name="Gharbi K."/>
            <person name="Hall N."/>
            <person name="Watson M."/>
            <person name="Adriaenssens E.M."/>
            <person name="Foster-Nyarko E."/>
            <person name="Jarju S."/>
            <person name="Secka A."/>
            <person name="Antonio M."/>
            <person name="Oren A."/>
            <person name="Chaudhuri R.R."/>
            <person name="La Ragione R."/>
            <person name="Hildebrand F."/>
            <person name="Pallen M.J."/>
        </authorList>
    </citation>
    <scope>NUCLEOTIDE SEQUENCE</scope>
    <source>
        <strain evidence="3">G4-2901</strain>
    </source>
</reference>
<proteinExistence type="predicted"/>
<gene>
    <name evidence="3" type="ORF">H9777_10825</name>
</gene>
<dbReference type="Proteomes" id="UP000783796">
    <property type="component" value="Unassembled WGS sequence"/>
</dbReference>
<protein>
    <submittedName>
        <fullName evidence="3">AAA family ATPase</fullName>
    </submittedName>
</protein>
<feature type="domain" description="DUF4143" evidence="2">
    <location>
        <begin position="224"/>
        <end position="396"/>
    </location>
</feature>
<feature type="domain" description="AAA" evidence="1">
    <location>
        <begin position="19"/>
        <end position="153"/>
    </location>
</feature>
<name>A0A948TCR6_9BACT</name>
<accession>A0A948TCR6</accession>
<dbReference type="Pfam" id="PF13635">
    <property type="entry name" value="DUF4143"/>
    <property type="match status" value="1"/>
</dbReference>
<comment type="caution">
    <text evidence="3">The sequence shown here is derived from an EMBL/GenBank/DDBJ whole genome shotgun (WGS) entry which is preliminary data.</text>
</comment>
<dbReference type="PANTHER" id="PTHR33295:SF7">
    <property type="entry name" value="ATPASE"/>
    <property type="match status" value="1"/>
</dbReference>
<evidence type="ECO:0000259" key="1">
    <source>
        <dbReference type="Pfam" id="PF13173"/>
    </source>
</evidence>
<evidence type="ECO:0000313" key="3">
    <source>
        <dbReference type="EMBL" id="MBU3838778.1"/>
    </source>
</evidence>
<dbReference type="SUPFAM" id="SSF52540">
    <property type="entry name" value="P-loop containing nucleoside triphosphate hydrolases"/>
    <property type="match status" value="1"/>
</dbReference>
<reference evidence="3" key="2">
    <citation type="submission" date="2021-04" db="EMBL/GenBank/DDBJ databases">
        <authorList>
            <person name="Gilroy R."/>
        </authorList>
    </citation>
    <scope>NUCLEOTIDE SEQUENCE</scope>
    <source>
        <strain evidence="3">G4-2901</strain>
    </source>
</reference>
<dbReference type="AlphaFoldDB" id="A0A948TCR6"/>
<dbReference type="InterPro" id="IPR041682">
    <property type="entry name" value="AAA_14"/>
</dbReference>
<evidence type="ECO:0000259" key="2">
    <source>
        <dbReference type="Pfam" id="PF13635"/>
    </source>
</evidence>
<dbReference type="InterPro" id="IPR025420">
    <property type="entry name" value="DUF4143"/>
</dbReference>